<dbReference type="InterPro" id="IPR026341">
    <property type="entry name" value="T9SS_type_B"/>
</dbReference>
<evidence type="ECO:0000256" key="2">
    <source>
        <dbReference type="ARBA" id="ARBA00022801"/>
    </source>
</evidence>
<dbReference type="SUPFAM" id="SSF49854">
    <property type="entry name" value="Spermadhesin, CUB domain"/>
    <property type="match status" value="1"/>
</dbReference>
<dbReference type="InterPro" id="IPR002884">
    <property type="entry name" value="P_dom"/>
</dbReference>
<dbReference type="EMBL" id="ABIB01000008">
    <property type="protein sequence ID" value="EDP95372.1"/>
    <property type="molecule type" value="Genomic_DNA"/>
</dbReference>
<dbReference type="InterPro" id="IPR008979">
    <property type="entry name" value="Galactose-bd-like_sf"/>
</dbReference>
<evidence type="ECO:0000256" key="1">
    <source>
        <dbReference type="ARBA" id="ARBA00022670"/>
    </source>
</evidence>
<evidence type="ECO:0000256" key="3">
    <source>
        <dbReference type="ARBA" id="ARBA00023157"/>
    </source>
</evidence>
<dbReference type="GO" id="GO:0006508">
    <property type="term" value="P:proteolysis"/>
    <property type="evidence" value="ECO:0007669"/>
    <property type="project" value="UniProtKB-KW"/>
</dbReference>
<name>A9E2C3_9FLAO</name>
<dbReference type="GO" id="GO:0004252">
    <property type="term" value="F:serine-type endopeptidase activity"/>
    <property type="evidence" value="ECO:0007669"/>
    <property type="project" value="InterPro"/>
</dbReference>
<evidence type="ECO:0000259" key="4">
    <source>
        <dbReference type="PROSITE" id="PS50093"/>
    </source>
</evidence>
<keyword evidence="7" id="KW-1185">Reference proteome</keyword>
<accession>A9E2C3</accession>
<dbReference type="InterPro" id="IPR000859">
    <property type="entry name" value="CUB_dom"/>
</dbReference>
<comment type="caution">
    <text evidence="6">The sequence shown here is derived from an EMBL/GenBank/DDBJ whole genome shotgun (WGS) entry which is preliminary data.</text>
</comment>
<dbReference type="SMART" id="SM00089">
    <property type="entry name" value="PKD"/>
    <property type="match status" value="2"/>
</dbReference>
<dbReference type="NCBIfam" id="TIGR04131">
    <property type="entry name" value="Bac_Flav_CTERM"/>
    <property type="match status" value="1"/>
</dbReference>
<sequence>MQNGNLDVDCTASPVFLDSGGSGAGQYSNNENFVLTLCPSEAGQSLRMDFTSFGLQNNSDFMDIFDGPDTSAPLIGTYTGVGSPGLVEASGSNTSGCLTVRFVSDNAGVNIGWQADLSCFVPCQTITANLDSSVPAVSADDIIRICLGDPLTLNGSGTFANDGTGATYEWDLGDTTILNGASVTHTYTQSGIYRVNLTIRDDNPANSDGDPDNDCMNVNVLDQLVYVSTPVDFTGTQAANPEICFGESTDITGMAVIPPFEDCAPEIFDQTWLQDTVSTGTATSYNSQIEVDCYGDGQVITDVAQINQICIVMEHSFMGDLDMILTAPNGAQVVFISYGDGSDPGDNLGVPDQADNGNPGTGWEYCFSPTATQTLDDAAAGVTTIPAGTYAPLASSSFDNLLGAPLNGTWTFEIIDTWAADDGTLFSWNLDFDSSLLPPPSSIVTEEWLPDASITNTAGNVITVQPTTAGQHCYTYQVIDDLGCEYTETVCIDVAPEINNGPASNLSECSNNATEVFDLTVNTAQVLAPIADTTDMVVTYHLSQADADSGANPLTDAQAQAYTGSDGEEIFVRITYNGTTTIDCFATSSFTLNIGNTTANSVPDIVLCDVGNDNQEEFDLCSQTATALGALDPADYTVTYHDTQADADANQNPLPCLYTNMTSPTDDIYVRIEDNNDASCFAVTSFDLVLNPEPTVTAPADMVVCDDASNDGVETFDLTTQIGGILGTQDPMDFTISFHANATDADANANPLSTMYSNVNPTDLIVVRVEDNTTNCVSTTQFNVVVDPLPIANPVADITVCDDDSNDGTEPFDLDALSIQVLGTQDAAIFSVTFHPTQADADAGTNALTSPYNSDATVDCETIFVRIVNINNTTCVDTTSFEICVDYQPTAVQPPNMVVCDDASNDGVETFDLTTQIPIIRGTQDPADVTINFHASQADADANANPLPTTYTNTGTTPTDIIYVSVTSTDATNSCNATTSFEVTVNPLPVAVVPTTLEECDDDTDGFVAFTLTDADAEILAGQTSTDAMTITYYDNPADAVSGTGTPLTSPYTNTTANMQTVHIRIVNTVTGCVNTSTLDLQVNPGIVGTTPSNYSVCDDTNGNDTDQLGTFDLSTLDAQILGALAGTATVTYYETGALAQAGTAGTELPVMYTNTSPSLQIIHARVTDDVTGCFDVVEVTLIVDPLPNLENIPPMIACDFNNPGDMMEMFDLTEHTTTVENGQVGLTITYHETQADADNNTAAVTNVNGTDGQIIWVRAENLIGCVQVGSFEIQVPQLPVITNPTTLEACDDETADGIAPVDLSIKNDEITQSNPDLVVSYHLTDADADTDMNALVLPYENTSSPTTYTVSVRVEDINTGCHVVTQLTVNINDTPGVFQPTPLEYCDTDNDGFGIFDIRSTENEITGGLLPGQVTVTYHETPEDADNNVNSLPDTYTNINAYNQTIYVRVENVLTGCYNVVSLDLIVYDSPEIAALDATSLSECDDASADQIAQFDLTEAEADLLNGEDPLTHTVRYYNTQANATAGTTTGEINNVNAYSNIPPSPQVIWVRVEDQNTGCASITNLTLIVDELPVLTQLPGLETCDAVTLNDGIEVFDLTSLAEDLLNSQPGISLQYFASQTDLDNNTPIADPSAYSNAEVGVQTIFVLATNDTTGCQNTITFDIRVNPLPSPTLDPNGMLSSDTCDDDNDGFVAFDLDALTNDIINNEPDVVYSFHETQADANNNLNALPSPYTNIVMDSQTIYVLATNTVTGCFTVTPLTLNVISIPEIPINLTDLEECDEEPSDGFAMFDLSETQTEIYGSQTPSDFTLTYHESEQDAIDDVSPIVNVTDYINTTINQQTIWVRLEDNATECYAIESFDIIVVAPPVLVQPTAFSLCDDAESGDESDEISSFDLTDKYIEITGGDTSLTLTYYASQTDLDNDTPIADPTAYQNISNPQVLYIRASNAAGCTTDITMTLRVLPIPTPNTSPDVLEACDDNSDGDATNGMLVFDLTQSEAEIVNNESNVTVSYHTTQEDADGDINPIADPTMHTVDMANANMNGQVIIYVRVESDIQIDSNMLPCYKVVELPVVVHPLPELTDIAFNYVFCEYDNDDVGQFDWDVVTSSLDLLTAPQMVADFTVTYHPTVADALANTNALANGFENTSDPQTVFIRVENNVTGCVNTNNIASLELSVEPIPTATAPDTYELCAADEAAQDTAVFDLTSLDAEIINGQTDMAVSYYETATDADMDSNAITNTTSYTNTSNPQTLYARVRQTITGCLSDPVVVNLQVNPLPVFTLPEDDILCVDAETGLALETRTIGVDFGAGYTYSWTTPNGTATTATVEVTTAGTYSVTVIDANNETNCSYSDSVTYEASSAPSLLDIQITTPAFADTHNVIATASGGSGVYEYQLDDGEWQESGEFLDLQPGEHTVTVRDNNGCGELVRTFELIDYMKFFTPNGDEYHPTWNIIGLRNQPGAKIYIFDRYGKLLKQISPAGQGWDGTFNGVPMPSNDYWFRVEYVDPFDGSPKEFINHFTLKR</sequence>
<evidence type="ECO:0000313" key="6">
    <source>
        <dbReference type="EMBL" id="EDP95372.1"/>
    </source>
</evidence>
<dbReference type="Gene3D" id="2.60.120.260">
    <property type="entry name" value="Galactose-binding domain-like"/>
    <property type="match status" value="1"/>
</dbReference>
<keyword evidence="2" id="KW-0378">Hydrolase</keyword>
<dbReference type="CDD" id="cd00041">
    <property type="entry name" value="CUB"/>
    <property type="match status" value="1"/>
</dbReference>
<reference evidence="6 7" key="1">
    <citation type="journal article" date="2011" name="J. Bacteriol.">
        <title>Genome sequence of the algicidal bacterium Kordia algicida OT-1.</title>
        <authorList>
            <person name="Lee H.S."/>
            <person name="Kang S.G."/>
            <person name="Kwon K.K."/>
            <person name="Lee J.H."/>
            <person name="Kim S.J."/>
        </authorList>
    </citation>
    <scope>NUCLEOTIDE SEQUENCE [LARGE SCALE GENOMIC DNA]</scope>
    <source>
        <strain evidence="6 7">OT-1</strain>
    </source>
</reference>
<dbReference type="Pfam" id="PF13585">
    <property type="entry name" value="CHU_C"/>
    <property type="match status" value="1"/>
</dbReference>
<organism evidence="6 7">
    <name type="scientific">Kordia algicida OT-1</name>
    <dbReference type="NCBI Taxonomy" id="391587"/>
    <lineage>
        <taxon>Bacteria</taxon>
        <taxon>Pseudomonadati</taxon>
        <taxon>Bacteroidota</taxon>
        <taxon>Flavobacteriia</taxon>
        <taxon>Flavobacteriales</taxon>
        <taxon>Flavobacteriaceae</taxon>
        <taxon>Kordia</taxon>
    </lineage>
</organism>
<feature type="domain" description="PKD" evidence="4">
    <location>
        <begin position="163"/>
        <end position="201"/>
    </location>
</feature>
<dbReference type="STRING" id="391587.KAOT1_10631"/>
<dbReference type="CDD" id="cd00146">
    <property type="entry name" value="PKD"/>
    <property type="match status" value="1"/>
</dbReference>
<dbReference type="InterPro" id="IPR013783">
    <property type="entry name" value="Ig-like_fold"/>
</dbReference>
<dbReference type="InterPro" id="IPR035914">
    <property type="entry name" value="Sperma_CUB_dom_sf"/>
</dbReference>
<dbReference type="InterPro" id="IPR000601">
    <property type="entry name" value="PKD_dom"/>
</dbReference>
<dbReference type="SUPFAM" id="SSF49785">
    <property type="entry name" value="Galactose-binding domain-like"/>
    <property type="match status" value="1"/>
</dbReference>
<dbReference type="PROSITE" id="PS50093">
    <property type="entry name" value="PKD"/>
    <property type="match status" value="1"/>
</dbReference>
<dbReference type="eggNOG" id="COG4935">
    <property type="taxonomic scope" value="Bacteria"/>
</dbReference>
<dbReference type="Proteomes" id="UP000002945">
    <property type="component" value="Unassembled WGS sequence"/>
</dbReference>
<protein>
    <submittedName>
        <fullName evidence="6">CUB domain-containing protein</fullName>
    </submittedName>
</protein>
<dbReference type="InterPro" id="IPR022409">
    <property type="entry name" value="PKD/Chitinase_dom"/>
</dbReference>
<dbReference type="Gene3D" id="2.60.120.290">
    <property type="entry name" value="Spermadhesin, CUB domain"/>
    <property type="match status" value="1"/>
</dbReference>
<dbReference type="SUPFAM" id="SSF49299">
    <property type="entry name" value="PKD domain"/>
    <property type="match status" value="1"/>
</dbReference>
<dbReference type="eggNOG" id="COG3391">
    <property type="taxonomic scope" value="Bacteria"/>
</dbReference>
<proteinExistence type="predicted"/>
<dbReference type="HOGENOM" id="CLU_001022_0_0_10"/>
<feature type="domain" description="P/Homo B" evidence="5">
    <location>
        <begin position="239"/>
        <end position="438"/>
    </location>
</feature>
<keyword evidence="1" id="KW-0645">Protease</keyword>
<keyword evidence="3" id="KW-1015">Disulfide bond</keyword>
<dbReference type="Pfam" id="PF18911">
    <property type="entry name" value="PKD_4"/>
    <property type="match status" value="1"/>
</dbReference>
<dbReference type="Gene3D" id="2.60.40.10">
    <property type="entry name" value="Immunoglobulins"/>
    <property type="match status" value="2"/>
</dbReference>
<dbReference type="PROSITE" id="PS51829">
    <property type="entry name" value="P_HOMO_B"/>
    <property type="match status" value="1"/>
</dbReference>
<dbReference type="RefSeq" id="WP_007094683.1">
    <property type="nucleotide sequence ID" value="NZ_CP142125.1"/>
</dbReference>
<dbReference type="InterPro" id="IPR035986">
    <property type="entry name" value="PKD_dom_sf"/>
</dbReference>
<evidence type="ECO:0000259" key="5">
    <source>
        <dbReference type="PROSITE" id="PS51829"/>
    </source>
</evidence>
<gene>
    <name evidence="6" type="ORF">KAOT1_10631</name>
</gene>
<dbReference type="Pfam" id="PF00431">
    <property type="entry name" value="CUB"/>
    <property type="match status" value="1"/>
</dbReference>
<evidence type="ECO:0000313" key="7">
    <source>
        <dbReference type="Proteomes" id="UP000002945"/>
    </source>
</evidence>